<dbReference type="PANTHER" id="PTHR33477">
    <property type="entry name" value="P-LOOP NTPASE DOMAIN-CONTAINING PROTEIN LPA1 HOMOLOG 1"/>
    <property type="match status" value="1"/>
</dbReference>
<proteinExistence type="predicted"/>
<dbReference type="GeneID" id="8861380"/>
<reference evidence="2 3" key="1">
    <citation type="journal article" date="2010" name="Cell">
        <title>The genome of Naegleria gruberi illuminates early eukaryotic versatility.</title>
        <authorList>
            <person name="Fritz-Laylin L.K."/>
            <person name="Prochnik S.E."/>
            <person name="Ginger M.L."/>
            <person name="Dacks J.B."/>
            <person name="Carpenter M.L."/>
            <person name="Field M.C."/>
            <person name="Kuo A."/>
            <person name="Paredez A."/>
            <person name="Chapman J."/>
            <person name="Pham J."/>
            <person name="Shu S."/>
            <person name="Neupane R."/>
            <person name="Cipriano M."/>
            <person name="Mancuso J."/>
            <person name="Tu H."/>
            <person name="Salamov A."/>
            <person name="Lindquist E."/>
            <person name="Shapiro H."/>
            <person name="Lucas S."/>
            <person name="Grigoriev I.V."/>
            <person name="Cande W.Z."/>
            <person name="Fulton C."/>
            <person name="Rokhsar D.S."/>
            <person name="Dawson S.C."/>
        </authorList>
    </citation>
    <scope>NUCLEOTIDE SEQUENCE [LARGE SCALE GENOMIC DNA]</scope>
    <source>
        <strain evidence="2 3">NEG-M</strain>
    </source>
</reference>
<dbReference type="OrthoDB" id="271259at2759"/>
<dbReference type="EMBL" id="GG738849">
    <property type="protein sequence ID" value="EFC49005.1"/>
    <property type="molecule type" value="Genomic_DNA"/>
</dbReference>
<dbReference type="SUPFAM" id="SSF52540">
    <property type="entry name" value="P-loop containing nucleoside triphosphate hydrolases"/>
    <property type="match status" value="1"/>
</dbReference>
<feature type="compositionally biased region" description="Basic and acidic residues" evidence="1">
    <location>
        <begin position="1"/>
        <end position="15"/>
    </location>
</feature>
<keyword evidence="3" id="KW-1185">Reference proteome</keyword>
<accession>D2V276</accession>
<dbReference type="InParanoid" id="D2V276"/>
<evidence type="ECO:0000256" key="1">
    <source>
        <dbReference type="SAM" id="MobiDB-lite"/>
    </source>
</evidence>
<gene>
    <name evidence="2" type="ORF">NAEGRDRAFT_46095</name>
</gene>
<evidence type="ECO:0000313" key="3">
    <source>
        <dbReference type="Proteomes" id="UP000006671"/>
    </source>
</evidence>
<dbReference type="InterPro" id="IPR027417">
    <property type="entry name" value="P-loop_NTPase"/>
</dbReference>
<dbReference type="VEuPathDB" id="AmoebaDB:NAEGRDRAFT_46095"/>
<dbReference type="OMA" id="HHKRIPL"/>
<dbReference type="eggNOG" id="ENOG502QUCI">
    <property type="taxonomic scope" value="Eukaryota"/>
</dbReference>
<organism evidence="3">
    <name type="scientific">Naegleria gruberi</name>
    <name type="common">Amoeba</name>
    <dbReference type="NCBI Taxonomy" id="5762"/>
    <lineage>
        <taxon>Eukaryota</taxon>
        <taxon>Discoba</taxon>
        <taxon>Heterolobosea</taxon>
        <taxon>Tetramitia</taxon>
        <taxon>Eutetramitia</taxon>
        <taxon>Vahlkampfiidae</taxon>
        <taxon>Naegleria</taxon>
    </lineage>
</organism>
<dbReference type="RefSeq" id="XP_002681749.1">
    <property type="nucleotide sequence ID" value="XM_002681703.1"/>
</dbReference>
<name>D2V276_NAEGR</name>
<dbReference type="Gene3D" id="3.40.50.300">
    <property type="entry name" value="P-loop containing nucleotide triphosphate hydrolases"/>
    <property type="match status" value="1"/>
</dbReference>
<feature type="region of interest" description="Disordered" evidence="1">
    <location>
        <begin position="1"/>
        <end position="47"/>
    </location>
</feature>
<feature type="compositionally biased region" description="Low complexity" evidence="1">
    <location>
        <begin position="33"/>
        <end position="44"/>
    </location>
</feature>
<dbReference type="KEGG" id="ngr:NAEGRDRAFT_46095"/>
<evidence type="ECO:0000313" key="2">
    <source>
        <dbReference type="EMBL" id="EFC49005.1"/>
    </source>
</evidence>
<dbReference type="PANTHER" id="PTHR33477:SF2">
    <property type="entry name" value="2-PHOSPHOGLYCERATE KINASE"/>
    <property type="match status" value="1"/>
</dbReference>
<dbReference type="Proteomes" id="UP000006671">
    <property type="component" value="Unassembled WGS sequence"/>
</dbReference>
<dbReference type="STRING" id="5762.D2V276"/>
<sequence length="411" mass="47440">MLLGHIESHEAHGVDHAANISSSDTPHKTRQKSPTTNTTTSSTSDHQHLTVSAASDAIHHLNNSSSNTDEEGNTSYVKRASSKYDFVKVRVGLENHYYILSRFIVSRILTVIQVKYKDSIKIALELKKTLVDLNLLNISQEELEKHLFNIMRNYGYGDQTITRYKLMSKFHHKRIPLLILVFGTGCVGKSTLATQLGERLNSPNVVQTDVVLDLINSFNLHTTKNNSGYEKQVPVWFSKYEDSETFLKQYREQCIFMKKALQGDIEKCFGDGKALIIEGSHIDPEIYKDLFDKYITKTSTEENKAEGIIIPFFISISNKDEHELFFEQWLSKREHDIYDSRTHTLGTNFDEKLQTLSHNFQVMQEYYENVTKNVPYIHKVEINHRRLDETLDTLHKYVLDNIFSVVEKLQD</sequence>
<dbReference type="AlphaFoldDB" id="D2V276"/>
<protein>
    <submittedName>
        <fullName evidence="2">Predicted protein</fullName>
    </submittedName>
</protein>